<evidence type="ECO:0000313" key="3">
    <source>
        <dbReference type="Proteomes" id="UP000198793"/>
    </source>
</evidence>
<organism evidence="2 3">
    <name type="scientific">Aureimonas jatrophae</name>
    <dbReference type="NCBI Taxonomy" id="1166073"/>
    <lineage>
        <taxon>Bacteria</taxon>
        <taxon>Pseudomonadati</taxon>
        <taxon>Pseudomonadota</taxon>
        <taxon>Alphaproteobacteria</taxon>
        <taxon>Hyphomicrobiales</taxon>
        <taxon>Aurantimonadaceae</taxon>
        <taxon>Aureimonas</taxon>
    </lineage>
</organism>
<name>A0A1H0FM16_9HYPH</name>
<evidence type="ECO:0000313" key="2">
    <source>
        <dbReference type="EMBL" id="SDN95572.1"/>
    </source>
</evidence>
<dbReference type="AlphaFoldDB" id="A0A1H0FM16"/>
<dbReference type="EMBL" id="FNIT01000002">
    <property type="protein sequence ID" value="SDN95572.1"/>
    <property type="molecule type" value="Genomic_DNA"/>
</dbReference>
<keyword evidence="3" id="KW-1185">Reference proteome</keyword>
<sequence>MDHAPVKEAGPAPGDAPHLGFADPGTIQATLQAAGSRRVEITPSDAQKSGGGAAYTLAVVTRAGRLGCILRDRPDRRRDADERVRAMLRKREAEGRVSLAAATWIATAETTQRRPDRTGAAFPCQAPQLTSISLRSQSSRARSGSIA</sequence>
<feature type="compositionally biased region" description="Polar residues" evidence="1">
    <location>
        <begin position="127"/>
        <end position="147"/>
    </location>
</feature>
<dbReference type="RefSeq" id="WP_090671092.1">
    <property type="nucleotide sequence ID" value="NZ_FNIT01000002.1"/>
</dbReference>
<accession>A0A1H0FM16</accession>
<dbReference type="Proteomes" id="UP000198793">
    <property type="component" value="Unassembled WGS sequence"/>
</dbReference>
<protein>
    <submittedName>
        <fullName evidence="2">Uncharacterized protein</fullName>
    </submittedName>
</protein>
<proteinExistence type="predicted"/>
<gene>
    <name evidence="2" type="ORF">SAMN05192530_102577</name>
</gene>
<feature type="region of interest" description="Disordered" evidence="1">
    <location>
        <begin position="109"/>
        <end position="147"/>
    </location>
</feature>
<reference evidence="2 3" key="1">
    <citation type="submission" date="2016-10" db="EMBL/GenBank/DDBJ databases">
        <authorList>
            <person name="de Groot N.N."/>
        </authorList>
    </citation>
    <scope>NUCLEOTIDE SEQUENCE [LARGE SCALE GENOMIC DNA]</scope>
    <source>
        <strain evidence="3">L7-484,KACC 16230,DSM 25025</strain>
    </source>
</reference>
<evidence type="ECO:0000256" key="1">
    <source>
        <dbReference type="SAM" id="MobiDB-lite"/>
    </source>
</evidence>
<feature type="region of interest" description="Disordered" evidence="1">
    <location>
        <begin position="1"/>
        <end position="23"/>
    </location>
</feature>